<feature type="signal peptide" evidence="2">
    <location>
        <begin position="1"/>
        <end position="19"/>
    </location>
</feature>
<feature type="region of interest" description="Disordered" evidence="1">
    <location>
        <begin position="28"/>
        <end position="67"/>
    </location>
</feature>
<dbReference type="InParanoid" id="A0A2K1QZ39"/>
<evidence type="ECO:0000313" key="5">
    <source>
        <dbReference type="Proteomes" id="UP000243797"/>
    </source>
</evidence>
<keyword evidence="5" id="KW-1185">Reference proteome</keyword>
<proteinExistence type="predicted"/>
<dbReference type="EMBL" id="NKHZ01000025">
    <property type="protein sequence ID" value="PNS20315.1"/>
    <property type="molecule type" value="Genomic_DNA"/>
</dbReference>
<evidence type="ECO:0000256" key="1">
    <source>
        <dbReference type="SAM" id="MobiDB-lite"/>
    </source>
</evidence>
<dbReference type="AlphaFoldDB" id="A0A2K1QZ39"/>
<dbReference type="OrthoDB" id="408631at2759"/>
<feature type="domain" description="Carboxylesterase type B" evidence="3">
    <location>
        <begin position="92"/>
        <end position="374"/>
    </location>
</feature>
<sequence length="552" mass="60337">MVRLACGVLAGILACLALADTTAESVSSKVTPEIRAGTTARSTGTTKIGGPSKKSSSTRSSTRSSTTTTIATPTVILDYSTLVPAEGNATVGWYKFQNVRFAAAPTGSLRFAAPTWPPKDNTINNGSYAISNVDCKNAEDCLFCDVFVPARAFTTKKKFPVLQWYWGGGYYAGSKANYHPAGLFQVSKGFVYVACNHRLGFPGLANGPTFVHQGGASNAAVRDVEHAFKWTKKYISAFGGDPNQVTASGYSSGGSQVLWQMTRYAGRAEQLFHRAYLMSPGINPGAGNHQSELFWQSASTALGCDGGDLECMRNVSFANLTSTALSLVSQLAYQMQPRSDGDFLPDFYEPALYQGQYNWTGPTVITHNQHESATVPWGGVSTEADVINTIRIYFPGISDDAIQQILALYPAEDYSSQAFRFSYIYEGFHHTAHGLALTHALKNQTWNAYVQIPPSTHGSDLPLYFYFSNGTVTPTQGLARKMQKYLLSLVITGDPNKYWPKQKIYWPRYSSLEGGAQLVINNTLSQNETFRIVAGDDLDNAKTLFWNKGLWY</sequence>
<feature type="compositionally biased region" description="Low complexity" evidence="1">
    <location>
        <begin position="35"/>
        <end position="67"/>
    </location>
</feature>
<evidence type="ECO:0000256" key="2">
    <source>
        <dbReference type="SAM" id="SignalP"/>
    </source>
</evidence>
<keyword evidence="2" id="KW-0732">Signal</keyword>
<dbReference type="SUPFAM" id="SSF53474">
    <property type="entry name" value="alpha/beta-Hydrolases"/>
    <property type="match status" value="1"/>
</dbReference>
<comment type="caution">
    <text evidence="4">The sequence shown here is derived from an EMBL/GenBank/DDBJ whole genome shotgun (WGS) entry which is preliminary data.</text>
</comment>
<dbReference type="PROSITE" id="PS51257">
    <property type="entry name" value="PROKAR_LIPOPROTEIN"/>
    <property type="match status" value="1"/>
</dbReference>
<dbReference type="InterPro" id="IPR002018">
    <property type="entry name" value="CarbesteraseB"/>
</dbReference>
<dbReference type="PANTHER" id="PTHR11559">
    <property type="entry name" value="CARBOXYLESTERASE"/>
    <property type="match status" value="1"/>
</dbReference>
<name>A0A2K1QZ39_9PEZI</name>
<protein>
    <submittedName>
        <fullName evidence="4">Secreted lipase</fullName>
    </submittedName>
</protein>
<organism evidence="4 5">
    <name type="scientific">Sphaceloma murrayae</name>
    <dbReference type="NCBI Taxonomy" id="2082308"/>
    <lineage>
        <taxon>Eukaryota</taxon>
        <taxon>Fungi</taxon>
        <taxon>Dikarya</taxon>
        <taxon>Ascomycota</taxon>
        <taxon>Pezizomycotina</taxon>
        <taxon>Dothideomycetes</taxon>
        <taxon>Dothideomycetidae</taxon>
        <taxon>Myriangiales</taxon>
        <taxon>Elsinoaceae</taxon>
        <taxon>Sphaceloma</taxon>
    </lineage>
</organism>
<feature type="chain" id="PRO_5014358016" evidence="2">
    <location>
        <begin position="20"/>
        <end position="552"/>
    </location>
</feature>
<reference evidence="4 5" key="1">
    <citation type="submission" date="2017-06" db="EMBL/GenBank/DDBJ databases">
        <title>Draft genome sequence of a variant of Elsinoe murrayae.</title>
        <authorList>
            <person name="Cheng Q."/>
        </authorList>
    </citation>
    <scope>NUCLEOTIDE SEQUENCE [LARGE SCALE GENOMIC DNA]</scope>
    <source>
        <strain evidence="4 5">CQ-2017a</strain>
    </source>
</reference>
<evidence type="ECO:0000259" key="3">
    <source>
        <dbReference type="Pfam" id="PF00135"/>
    </source>
</evidence>
<dbReference type="STRING" id="2082308.A0A2K1QZ39"/>
<evidence type="ECO:0000313" key="4">
    <source>
        <dbReference type="EMBL" id="PNS20315.1"/>
    </source>
</evidence>
<dbReference type="Pfam" id="PF00135">
    <property type="entry name" value="COesterase"/>
    <property type="match status" value="1"/>
</dbReference>
<dbReference type="Proteomes" id="UP000243797">
    <property type="component" value="Unassembled WGS sequence"/>
</dbReference>
<accession>A0A2K1QZ39</accession>
<dbReference type="Gene3D" id="3.40.50.1820">
    <property type="entry name" value="alpha/beta hydrolase"/>
    <property type="match status" value="1"/>
</dbReference>
<dbReference type="InterPro" id="IPR029058">
    <property type="entry name" value="AB_hydrolase_fold"/>
</dbReference>
<gene>
    <name evidence="4" type="ORF">CAC42_5765</name>
</gene>
<dbReference type="InterPro" id="IPR050309">
    <property type="entry name" value="Type-B_Carboxylest/Lipase"/>
</dbReference>